<dbReference type="GO" id="GO:0005524">
    <property type="term" value="F:ATP binding"/>
    <property type="evidence" value="ECO:0007669"/>
    <property type="project" value="InterPro"/>
</dbReference>
<evidence type="ECO:0000256" key="5">
    <source>
        <dbReference type="ARBA" id="ARBA00022741"/>
    </source>
</evidence>
<keyword evidence="9" id="KW-0141">cGMP biosynthesis</keyword>
<keyword evidence="13" id="KW-1185">Reference proteome</keyword>
<dbReference type="EMBL" id="MNPL01031442">
    <property type="protein sequence ID" value="OQR66682.1"/>
    <property type="molecule type" value="Genomic_DNA"/>
</dbReference>
<organism evidence="12 13">
    <name type="scientific">Tropilaelaps mercedesae</name>
    <dbReference type="NCBI Taxonomy" id="418985"/>
    <lineage>
        <taxon>Eukaryota</taxon>
        <taxon>Metazoa</taxon>
        <taxon>Ecdysozoa</taxon>
        <taxon>Arthropoda</taxon>
        <taxon>Chelicerata</taxon>
        <taxon>Arachnida</taxon>
        <taxon>Acari</taxon>
        <taxon>Parasitiformes</taxon>
        <taxon>Mesostigmata</taxon>
        <taxon>Gamasina</taxon>
        <taxon>Dermanyssoidea</taxon>
        <taxon>Laelapidae</taxon>
        <taxon>Tropilaelaps</taxon>
    </lineage>
</organism>
<dbReference type="SUPFAM" id="SSF56112">
    <property type="entry name" value="Protein kinase-like (PK-like)"/>
    <property type="match status" value="1"/>
</dbReference>
<evidence type="ECO:0000256" key="6">
    <source>
        <dbReference type="ARBA" id="ARBA00022989"/>
    </source>
</evidence>
<feature type="non-terminal residue" evidence="12">
    <location>
        <position position="618"/>
    </location>
</feature>
<protein>
    <recommendedName>
        <fullName evidence="3">guanylate cyclase</fullName>
        <ecNumber evidence="3">4.6.1.2</ecNumber>
    </recommendedName>
</protein>
<gene>
    <name evidence="12" type="ORF">BIW11_13988</name>
</gene>
<dbReference type="InterPro" id="IPR050401">
    <property type="entry name" value="Cyclic_nucleotide_synthase"/>
</dbReference>
<dbReference type="Gene3D" id="1.10.510.10">
    <property type="entry name" value="Transferase(Phosphotransferase) domain 1"/>
    <property type="match status" value="1"/>
</dbReference>
<keyword evidence="4 10" id="KW-0812">Transmembrane</keyword>
<evidence type="ECO:0000259" key="11">
    <source>
        <dbReference type="PROSITE" id="PS50011"/>
    </source>
</evidence>
<feature type="transmembrane region" description="Helical" evidence="10">
    <location>
        <begin position="436"/>
        <end position="460"/>
    </location>
</feature>
<dbReference type="PANTHER" id="PTHR11920">
    <property type="entry name" value="GUANYLYL CYCLASE"/>
    <property type="match status" value="1"/>
</dbReference>
<dbReference type="InterPro" id="IPR028082">
    <property type="entry name" value="Peripla_BP_I"/>
</dbReference>
<comment type="subcellular location">
    <subcellularLocation>
        <location evidence="2">Membrane</location>
    </subcellularLocation>
</comment>
<dbReference type="InterPro" id="IPR011009">
    <property type="entry name" value="Kinase-like_dom_sf"/>
</dbReference>
<evidence type="ECO:0000256" key="3">
    <source>
        <dbReference type="ARBA" id="ARBA00012202"/>
    </source>
</evidence>
<dbReference type="CDD" id="cd06352">
    <property type="entry name" value="PBP1_NPR_GC-like"/>
    <property type="match status" value="1"/>
</dbReference>
<accession>A0A1V9WZZ6</accession>
<dbReference type="PANTHER" id="PTHR11920:SF494">
    <property type="entry name" value="ATRIAL NATRIURETIC PEPTIDE RECEPTOR 2"/>
    <property type="match status" value="1"/>
</dbReference>
<evidence type="ECO:0000256" key="2">
    <source>
        <dbReference type="ARBA" id="ARBA00004370"/>
    </source>
</evidence>
<evidence type="ECO:0000256" key="10">
    <source>
        <dbReference type="SAM" id="Phobius"/>
    </source>
</evidence>
<sequence>MLDFSGCSAAVDIVGRLASYWNIPVCTAAGVNDQFEDRSIYSTLLRLALTINTLGDAITNVIKFFDWHHVVVLSDSSQTFFRQLHKALSPIMRKFQREGYELNRFNREFESKKQPNYTNLLLEGRAHGRARIPPALVIDEVSRFDLVLCYGEWIRRPDRRWRSSPEVDCPAGSYRKSRPGLTATKHHAPFTAVCISGEFAARTLFLLGVDGIVLRQIMLCAYDLGMGNGEYAFIAAKPYTNVRYFGEYTWNIVGDKRNEDARKMYEQLVVISLIMRPSREYKKFVEKVVLKSKAEQIGGHAIDKSIINELLGGFYDCVQLYAWAVNKTLSEGKNPLDGKHLINEILKSTRKDVTISGLTGMLQFNEHGDRMAEYAIQDFNATGQMDIVAMYSSLNKTVTMLSNKSFSWVTGAPPRDVPICGFLGEAPQCRETDSPILLIVITVVTLASFLATAVIALIFYRKMKLETQLANLWWHIKWDEITYPDKQQRKSATSLSINGENNGATEAKGSPVRFPVDSGVPGRFGNVHIGIYKGMKVAVRQLRICKFTTTRSFLLELKQMHDLTHENLVRLIGLTAEDPNVGVVMEYCPRGSLRDLVENESLRLDWTFRYSIINDIVE</sequence>
<dbReference type="Pfam" id="PF01094">
    <property type="entry name" value="ANF_receptor"/>
    <property type="match status" value="2"/>
</dbReference>
<dbReference type="PROSITE" id="PS50011">
    <property type="entry name" value="PROTEIN_KINASE_DOM"/>
    <property type="match status" value="1"/>
</dbReference>
<reference evidence="12 13" key="1">
    <citation type="journal article" date="2017" name="Gigascience">
        <title>Draft genome of the honey bee ectoparasitic mite, Tropilaelaps mercedesae, is shaped by the parasitic life history.</title>
        <authorList>
            <person name="Dong X."/>
            <person name="Armstrong S.D."/>
            <person name="Xia D."/>
            <person name="Makepeace B.L."/>
            <person name="Darby A.C."/>
            <person name="Kadowaki T."/>
        </authorList>
    </citation>
    <scope>NUCLEOTIDE SEQUENCE [LARGE SCALE GENOMIC DNA]</scope>
    <source>
        <strain evidence="12">Wuxi-XJTLU</strain>
    </source>
</reference>
<dbReference type="GO" id="GO:0005886">
    <property type="term" value="C:plasma membrane"/>
    <property type="evidence" value="ECO:0007669"/>
    <property type="project" value="TreeGrafter"/>
</dbReference>
<evidence type="ECO:0000256" key="4">
    <source>
        <dbReference type="ARBA" id="ARBA00022692"/>
    </source>
</evidence>
<dbReference type="Pfam" id="PF07714">
    <property type="entry name" value="PK_Tyr_Ser-Thr"/>
    <property type="match status" value="1"/>
</dbReference>
<comment type="catalytic activity">
    <reaction evidence="1">
        <text>GTP = 3',5'-cyclic GMP + diphosphate</text>
        <dbReference type="Rhea" id="RHEA:13665"/>
        <dbReference type="ChEBI" id="CHEBI:33019"/>
        <dbReference type="ChEBI" id="CHEBI:37565"/>
        <dbReference type="ChEBI" id="CHEBI:57746"/>
        <dbReference type="EC" id="4.6.1.2"/>
    </reaction>
</comment>
<dbReference type="EC" id="4.6.1.2" evidence="3"/>
<evidence type="ECO:0000313" key="12">
    <source>
        <dbReference type="EMBL" id="OQR66682.1"/>
    </source>
</evidence>
<dbReference type="InParanoid" id="A0A1V9WZZ6"/>
<dbReference type="GO" id="GO:0004383">
    <property type="term" value="F:guanylate cyclase activity"/>
    <property type="evidence" value="ECO:0007669"/>
    <property type="project" value="UniProtKB-EC"/>
</dbReference>
<keyword evidence="7 10" id="KW-0472">Membrane</keyword>
<keyword evidence="8" id="KW-0456">Lyase</keyword>
<keyword evidence="6 10" id="KW-1133">Transmembrane helix</keyword>
<evidence type="ECO:0000256" key="1">
    <source>
        <dbReference type="ARBA" id="ARBA00001436"/>
    </source>
</evidence>
<comment type="caution">
    <text evidence="12">The sequence shown here is derived from an EMBL/GenBank/DDBJ whole genome shotgun (WGS) entry which is preliminary data.</text>
</comment>
<dbReference type="STRING" id="418985.A0A1V9WZZ6"/>
<evidence type="ECO:0000256" key="8">
    <source>
        <dbReference type="ARBA" id="ARBA00023239"/>
    </source>
</evidence>
<evidence type="ECO:0000313" key="13">
    <source>
        <dbReference type="Proteomes" id="UP000192247"/>
    </source>
</evidence>
<dbReference type="OrthoDB" id="6510100at2759"/>
<proteinExistence type="predicted"/>
<dbReference type="Gene3D" id="3.40.50.2300">
    <property type="match status" value="3"/>
</dbReference>
<dbReference type="SUPFAM" id="SSF53822">
    <property type="entry name" value="Periplasmic binding protein-like I"/>
    <property type="match status" value="1"/>
</dbReference>
<keyword evidence="5" id="KW-0547">Nucleotide-binding</keyword>
<dbReference type="InterPro" id="IPR000719">
    <property type="entry name" value="Prot_kinase_dom"/>
</dbReference>
<evidence type="ECO:0000256" key="7">
    <source>
        <dbReference type="ARBA" id="ARBA00023136"/>
    </source>
</evidence>
<dbReference type="InterPro" id="IPR001245">
    <property type="entry name" value="Ser-Thr/Tyr_kinase_cat_dom"/>
</dbReference>
<feature type="domain" description="Protein kinase" evidence="11">
    <location>
        <begin position="513"/>
        <end position="618"/>
    </location>
</feature>
<keyword evidence="12" id="KW-0675">Receptor</keyword>
<evidence type="ECO:0000256" key="9">
    <source>
        <dbReference type="ARBA" id="ARBA00023293"/>
    </source>
</evidence>
<name>A0A1V9WZZ6_9ACAR</name>
<dbReference type="AlphaFoldDB" id="A0A1V9WZZ6"/>
<dbReference type="GO" id="GO:0004672">
    <property type="term" value="F:protein kinase activity"/>
    <property type="evidence" value="ECO:0007669"/>
    <property type="project" value="InterPro"/>
</dbReference>
<dbReference type="InterPro" id="IPR001828">
    <property type="entry name" value="ANF_lig-bd_rcpt"/>
</dbReference>
<dbReference type="GO" id="GO:0007168">
    <property type="term" value="P:receptor guanylyl cyclase signaling pathway"/>
    <property type="evidence" value="ECO:0007669"/>
    <property type="project" value="TreeGrafter"/>
</dbReference>
<dbReference type="GO" id="GO:0001653">
    <property type="term" value="F:peptide receptor activity"/>
    <property type="evidence" value="ECO:0007669"/>
    <property type="project" value="TreeGrafter"/>
</dbReference>
<dbReference type="Proteomes" id="UP000192247">
    <property type="component" value="Unassembled WGS sequence"/>
</dbReference>
<dbReference type="GO" id="GO:0004016">
    <property type="term" value="F:adenylate cyclase activity"/>
    <property type="evidence" value="ECO:0007669"/>
    <property type="project" value="TreeGrafter"/>
</dbReference>